<accession>A0A6N8HGX6</accession>
<evidence type="ECO:0000259" key="6">
    <source>
        <dbReference type="Pfam" id="PF02826"/>
    </source>
</evidence>
<keyword evidence="3" id="KW-0520">NAD</keyword>
<keyword evidence="8" id="KW-1185">Reference proteome</keyword>
<gene>
    <name evidence="7" type="ORF">GN157_14550</name>
</gene>
<dbReference type="Pfam" id="PF00389">
    <property type="entry name" value="2-Hacid_dh"/>
    <property type="match status" value="1"/>
</dbReference>
<evidence type="ECO:0000256" key="2">
    <source>
        <dbReference type="ARBA" id="ARBA00023002"/>
    </source>
</evidence>
<protein>
    <submittedName>
        <fullName evidence="7">3-phosphoglycerate dehydrogenase</fullName>
    </submittedName>
</protein>
<sequence length="320" mass="34217">MKILANDGISKSGIIALEDAGFEVITTKVAQEQVANYINKNEISVILVRSATQVRKDIIDNCPSLKIIGRGGVGMDNIDVEYAREKGIHVINTPAASSDSVAELVFAHLFSGVRFLHDSNRLMPLEGDSNFNSLKKSYAAGTELKGKTLGIIGFGKIGKSVARIALGLGMKVIASDKFIGNAEIRVDFYNGQFINVEIITEPIEDIFKHADFITLHVPAQGGHLIGKAELESMKDGVGIINASRGGIIDEVALVDALDSGKVAFAGLDVFEEEPKPAIQVLMNPKISLTPHIGAATLEAQDRIGTELAEQIISILKTANS</sequence>
<dbReference type="SUPFAM" id="SSF52283">
    <property type="entry name" value="Formate/glycerate dehydrogenase catalytic domain-like"/>
    <property type="match status" value="1"/>
</dbReference>
<dbReference type="PANTHER" id="PTHR43761">
    <property type="entry name" value="D-ISOMER SPECIFIC 2-HYDROXYACID DEHYDROGENASE FAMILY PROTEIN (AFU_ORTHOLOGUE AFUA_1G13630)"/>
    <property type="match status" value="1"/>
</dbReference>
<feature type="domain" description="D-isomer specific 2-hydroxyacid dehydrogenase catalytic" evidence="5">
    <location>
        <begin position="9"/>
        <end position="317"/>
    </location>
</feature>
<dbReference type="GO" id="GO:0016616">
    <property type="term" value="F:oxidoreductase activity, acting on the CH-OH group of donors, NAD or NADP as acceptor"/>
    <property type="evidence" value="ECO:0007669"/>
    <property type="project" value="InterPro"/>
</dbReference>
<proteinExistence type="inferred from homology"/>
<dbReference type="InterPro" id="IPR036291">
    <property type="entry name" value="NAD(P)-bd_dom_sf"/>
</dbReference>
<dbReference type="RefSeq" id="WP_157484235.1">
    <property type="nucleotide sequence ID" value="NZ_WOWP01000057.1"/>
</dbReference>
<dbReference type="GO" id="GO:0051287">
    <property type="term" value="F:NAD binding"/>
    <property type="evidence" value="ECO:0007669"/>
    <property type="project" value="InterPro"/>
</dbReference>
<feature type="domain" description="D-isomer specific 2-hydroxyacid dehydrogenase NAD-binding" evidence="6">
    <location>
        <begin position="108"/>
        <end position="293"/>
    </location>
</feature>
<organism evidence="7 8">
    <name type="scientific">Flavobacterium rakeshii</name>
    <dbReference type="NCBI Taxonomy" id="1038845"/>
    <lineage>
        <taxon>Bacteria</taxon>
        <taxon>Pseudomonadati</taxon>
        <taxon>Bacteroidota</taxon>
        <taxon>Flavobacteriia</taxon>
        <taxon>Flavobacteriales</taxon>
        <taxon>Flavobacteriaceae</taxon>
        <taxon>Flavobacterium</taxon>
    </lineage>
</organism>
<dbReference type="Pfam" id="PF02826">
    <property type="entry name" value="2-Hacid_dh_C"/>
    <property type="match status" value="1"/>
</dbReference>
<evidence type="ECO:0000256" key="1">
    <source>
        <dbReference type="ARBA" id="ARBA00005854"/>
    </source>
</evidence>
<evidence type="ECO:0000313" key="8">
    <source>
        <dbReference type="Proteomes" id="UP000433945"/>
    </source>
</evidence>
<dbReference type="CDD" id="cd05303">
    <property type="entry name" value="PGDH_2"/>
    <property type="match status" value="1"/>
</dbReference>
<name>A0A6N8HGX6_9FLAO</name>
<dbReference type="AlphaFoldDB" id="A0A6N8HGX6"/>
<dbReference type="InterPro" id="IPR050418">
    <property type="entry name" value="D-iso_2-hydroxyacid_DH_PdxB"/>
</dbReference>
<keyword evidence="2 4" id="KW-0560">Oxidoreductase</keyword>
<evidence type="ECO:0000256" key="3">
    <source>
        <dbReference type="ARBA" id="ARBA00023027"/>
    </source>
</evidence>
<dbReference type="PANTHER" id="PTHR43761:SF1">
    <property type="entry name" value="D-ISOMER SPECIFIC 2-HYDROXYACID DEHYDROGENASE CATALYTIC DOMAIN-CONTAINING PROTEIN-RELATED"/>
    <property type="match status" value="1"/>
</dbReference>
<comment type="caution">
    <text evidence="7">The sequence shown here is derived from an EMBL/GenBank/DDBJ whole genome shotgun (WGS) entry which is preliminary data.</text>
</comment>
<evidence type="ECO:0000259" key="5">
    <source>
        <dbReference type="Pfam" id="PF00389"/>
    </source>
</evidence>
<dbReference type="Proteomes" id="UP000433945">
    <property type="component" value="Unassembled WGS sequence"/>
</dbReference>
<dbReference type="SUPFAM" id="SSF51735">
    <property type="entry name" value="NAD(P)-binding Rossmann-fold domains"/>
    <property type="match status" value="1"/>
</dbReference>
<dbReference type="OrthoDB" id="9805416at2"/>
<evidence type="ECO:0000256" key="4">
    <source>
        <dbReference type="RuleBase" id="RU003719"/>
    </source>
</evidence>
<evidence type="ECO:0000313" key="7">
    <source>
        <dbReference type="EMBL" id="MUV04933.1"/>
    </source>
</evidence>
<reference evidence="7 8" key="1">
    <citation type="submission" date="2019-12" db="EMBL/GenBank/DDBJ databases">
        <authorList>
            <person name="Sun J.-Q."/>
        </authorList>
    </citation>
    <scope>NUCLEOTIDE SEQUENCE [LARGE SCALE GENOMIC DNA]</scope>
    <source>
        <strain evidence="7 8">JCM 17928</strain>
    </source>
</reference>
<dbReference type="EMBL" id="WOWP01000057">
    <property type="protein sequence ID" value="MUV04933.1"/>
    <property type="molecule type" value="Genomic_DNA"/>
</dbReference>
<dbReference type="InterPro" id="IPR006139">
    <property type="entry name" value="D-isomer_2_OHA_DH_cat_dom"/>
</dbReference>
<comment type="similarity">
    <text evidence="1 4">Belongs to the D-isomer specific 2-hydroxyacid dehydrogenase family.</text>
</comment>
<dbReference type="InterPro" id="IPR006140">
    <property type="entry name" value="D-isomer_DH_NAD-bd"/>
</dbReference>
<dbReference type="Gene3D" id="3.40.50.720">
    <property type="entry name" value="NAD(P)-binding Rossmann-like Domain"/>
    <property type="match status" value="2"/>
</dbReference>